<keyword evidence="9" id="KW-0808">Transferase</keyword>
<dbReference type="GO" id="GO:0005524">
    <property type="term" value="F:ATP binding"/>
    <property type="evidence" value="ECO:0007669"/>
    <property type="project" value="UniProtKB-KW"/>
</dbReference>
<dbReference type="PANTHER" id="PTHR11895">
    <property type="entry name" value="TRANSAMIDASE"/>
    <property type="match status" value="1"/>
</dbReference>
<dbReference type="PROSITE" id="PS00571">
    <property type="entry name" value="AMIDASES"/>
    <property type="match status" value="1"/>
</dbReference>
<evidence type="ECO:0000256" key="3">
    <source>
        <dbReference type="ARBA" id="ARBA00022598"/>
    </source>
</evidence>
<dbReference type="GO" id="GO:0050567">
    <property type="term" value="F:glutaminyl-tRNA synthase (glutamine-hydrolyzing) activity"/>
    <property type="evidence" value="ECO:0007669"/>
    <property type="project" value="UniProtKB-EC"/>
</dbReference>
<dbReference type="InterPro" id="IPR004412">
    <property type="entry name" value="GatA"/>
</dbReference>
<evidence type="ECO:0000256" key="4">
    <source>
        <dbReference type="ARBA" id="ARBA00022741"/>
    </source>
</evidence>
<dbReference type="InterPro" id="IPR023631">
    <property type="entry name" value="Amidase_dom"/>
</dbReference>
<evidence type="ECO:0000256" key="6">
    <source>
        <dbReference type="ARBA" id="ARBA00022917"/>
    </source>
</evidence>
<keyword evidence="5" id="KW-0067">ATP-binding</keyword>
<dbReference type="HAMAP" id="MF_00120">
    <property type="entry name" value="GatA"/>
    <property type="match status" value="1"/>
</dbReference>
<dbReference type="SUPFAM" id="SSF75304">
    <property type="entry name" value="Amidase signature (AS) enzymes"/>
    <property type="match status" value="1"/>
</dbReference>
<dbReference type="GO" id="GO:0030956">
    <property type="term" value="C:glutamyl-tRNA(Gln) amidotransferase complex"/>
    <property type="evidence" value="ECO:0007669"/>
    <property type="project" value="InterPro"/>
</dbReference>
<dbReference type="GO" id="GO:0005739">
    <property type="term" value="C:mitochondrion"/>
    <property type="evidence" value="ECO:0007669"/>
    <property type="project" value="UniProtKB-ARBA"/>
</dbReference>
<evidence type="ECO:0000256" key="7">
    <source>
        <dbReference type="ARBA" id="ARBA00047407"/>
    </source>
</evidence>
<evidence type="ECO:0000256" key="1">
    <source>
        <dbReference type="ARBA" id="ARBA00008069"/>
    </source>
</evidence>
<keyword evidence="4" id="KW-0547">Nucleotide-binding</keyword>
<gene>
    <name evidence="9" type="ORF">MNBD_CHLOROFLEXI01-577</name>
</gene>
<evidence type="ECO:0000313" key="9">
    <source>
        <dbReference type="EMBL" id="VAW42924.1"/>
    </source>
</evidence>
<evidence type="ECO:0000256" key="5">
    <source>
        <dbReference type="ARBA" id="ARBA00022840"/>
    </source>
</evidence>
<organism evidence="9">
    <name type="scientific">hydrothermal vent metagenome</name>
    <dbReference type="NCBI Taxonomy" id="652676"/>
    <lineage>
        <taxon>unclassified sequences</taxon>
        <taxon>metagenomes</taxon>
        <taxon>ecological metagenomes</taxon>
    </lineage>
</organism>
<protein>
    <recommendedName>
        <fullName evidence="2">glutaminyl-tRNA synthase (glutamine-hydrolyzing)</fullName>
        <ecNumber evidence="2">6.3.5.7</ecNumber>
    </recommendedName>
</protein>
<dbReference type="EC" id="6.3.5.7" evidence="2"/>
<evidence type="ECO:0000259" key="8">
    <source>
        <dbReference type="Pfam" id="PF01425"/>
    </source>
</evidence>
<dbReference type="EMBL" id="UOEU01000984">
    <property type="protein sequence ID" value="VAW42924.1"/>
    <property type="molecule type" value="Genomic_DNA"/>
</dbReference>
<dbReference type="InterPro" id="IPR000120">
    <property type="entry name" value="Amidase"/>
</dbReference>
<keyword evidence="6" id="KW-0648">Protein biosynthesis</keyword>
<dbReference type="NCBIfam" id="TIGR00132">
    <property type="entry name" value="gatA"/>
    <property type="match status" value="1"/>
</dbReference>
<dbReference type="PANTHER" id="PTHR11895:SF151">
    <property type="entry name" value="GLUTAMYL-TRNA(GLN) AMIDOTRANSFERASE SUBUNIT A"/>
    <property type="match status" value="1"/>
</dbReference>
<dbReference type="AlphaFoldDB" id="A0A3B0WH75"/>
<dbReference type="GO" id="GO:0006412">
    <property type="term" value="P:translation"/>
    <property type="evidence" value="ECO:0007669"/>
    <property type="project" value="UniProtKB-KW"/>
</dbReference>
<dbReference type="InterPro" id="IPR020556">
    <property type="entry name" value="Amidase_CS"/>
</dbReference>
<keyword evidence="3 9" id="KW-0436">Ligase</keyword>
<reference evidence="9" key="1">
    <citation type="submission" date="2018-06" db="EMBL/GenBank/DDBJ databases">
        <authorList>
            <person name="Zhirakovskaya E."/>
        </authorList>
    </citation>
    <scope>NUCLEOTIDE SEQUENCE</scope>
</reference>
<dbReference type="PIRSF" id="PIRSF001221">
    <property type="entry name" value="Amidase_fungi"/>
    <property type="match status" value="1"/>
</dbReference>
<dbReference type="Gene3D" id="3.90.1300.10">
    <property type="entry name" value="Amidase signature (AS) domain"/>
    <property type="match status" value="1"/>
</dbReference>
<feature type="domain" description="Amidase" evidence="8">
    <location>
        <begin position="25"/>
        <end position="464"/>
    </location>
</feature>
<dbReference type="GO" id="GO:0016740">
    <property type="term" value="F:transferase activity"/>
    <property type="evidence" value="ECO:0007669"/>
    <property type="project" value="UniProtKB-KW"/>
</dbReference>
<evidence type="ECO:0000256" key="2">
    <source>
        <dbReference type="ARBA" id="ARBA00012739"/>
    </source>
</evidence>
<sequence length="490" mass="52179">MNLTKLSLTKLRTALRQGEISSVAATQAMLDRIVEHDNDLQSYLTITNEMALEQARLADKRLANGDSSPLLGVPIAVKDIICTQGVPTTAGSKILEGFVPPHDAFVVQRLKKAGAIILGKTNTDEFAMGSSTENSAYFTTRNPWDHTRVPGGSSGGSAAAVAAGLAYAALGTDTGGSVRQPAAFCGLVGLRPTYGRISRWGVVAFASTLDQVGTFGRTVADSTALFQVIAGHDPNDSTSLNVPVPNFEAALTGDIQGLRVGVPKEYFIEGIDAEVETAVRTAIAKLEELGAQIVPISLPHTEYALPVYYLIAPAEASANLARYDGIRFGPRITGSNMIDSVKKTRALFGPEVKQRIMLGTYALSAGYYDEYYGRALKARTLIAQDFHNAFEQVDVIATPTTSTTAFKIGVNADDPLSMYLQDIFTLPVNLSTSCGLSLPCGFDSQGLPIGLQIIGNGLQEATILNAAFAYEQATAWHKQLPITNTAKNRG</sequence>
<accession>A0A3B0WH75</accession>
<comment type="catalytic activity">
    <reaction evidence="7">
        <text>L-glutamyl-tRNA(Gln) + L-glutamine + ATP + H2O = L-glutaminyl-tRNA(Gln) + L-glutamate + ADP + phosphate + H(+)</text>
        <dbReference type="Rhea" id="RHEA:17521"/>
        <dbReference type="Rhea" id="RHEA-COMP:9681"/>
        <dbReference type="Rhea" id="RHEA-COMP:9684"/>
        <dbReference type="ChEBI" id="CHEBI:15377"/>
        <dbReference type="ChEBI" id="CHEBI:15378"/>
        <dbReference type="ChEBI" id="CHEBI:29985"/>
        <dbReference type="ChEBI" id="CHEBI:30616"/>
        <dbReference type="ChEBI" id="CHEBI:43474"/>
        <dbReference type="ChEBI" id="CHEBI:58359"/>
        <dbReference type="ChEBI" id="CHEBI:78520"/>
        <dbReference type="ChEBI" id="CHEBI:78521"/>
        <dbReference type="ChEBI" id="CHEBI:456216"/>
        <dbReference type="EC" id="6.3.5.7"/>
    </reaction>
</comment>
<name>A0A3B0WH75_9ZZZZ</name>
<dbReference type="InterPro" id="IPR036928">
    <property type="entry name" value="AS_sf"/>
</dbReference>
<dbReference type="Pfam" id="PF01425">
    <property type="entry name" value="Amidase"/>
    <property type="match status" value="1"/>
</dbReference>
<comment type="similarity">
    <text evidence="1">Belongs to the amidase family. GatA subfamily.</text>
</comment>
<proteinExistence type="inferred from homology"/>